<sequence length="185" mass="19072">MEKKTMFSFALICIVVAAVRGHSPLATLSTSPATTLASLPATPPSNPTSPAPVASPISFPSTSPPTSPTTSPSNVVAPASALVNTPLVPVPISCPSTPVLARSPPSMAHVAAPTTMAVPGGAWEDVGDESTTLKYASIMIMSALCSIITLGIWEHQLARTIVIKCTMLTTDEAHYQVKKGKAKRG</sequence>
<reference evidence="3" key="1">
    <citation type="journal article" date="2018" name="Nat. Plants">
        <title>Whole-genome landscape of Medicago truncatula symbiotic genes.</title>
        <authorList>
            <person name="Pecrix Y."/>
            <person name="Gamas P."/>
            <person name="Carrere S."/>
        </authorList>
    </citation>
    <scope>NUCLEOTIDE SEQUENCE</scope>
    <source>
        <tissue evidence="3">Leaves</tissue>
    </source>
</reference>
<dbReference type="AlphaFoldDB" id="A0A396H2A5"/>
<dbReference type="Gramene" id="rna40265">
    <property type="protein sequence ID" value="RHN45844.1"/>
    <property type="gene ID" value="gene40265"/>
</dbReference>
<accession>A0A396H2A5</accession>
<feature type="chain" id="PRO_5017425813" description="Transmembrane protein" evidence="2">
    <location>
        <begin position="22"/>
        <end position="185"/>
    </location>
</feature>
<feature type="signal peptide" evidence="2">
    <location>
        <begin position="1"/>
        <end position="21"/>
    </location>
</feature>
<feature type="compositionally biased region" description="Low complexity" evidence="1">
    <location>
        <begin position="51"/>
        <end position="61"/>
    </location>
</feature>
<protein>
    <recommendedName>
        <fullName evidence="4">Transmembrane protein</fullName>
    </recommendedName>
</protein>
<name>A0A396H2A5_MEDTR</name>
<organism evidence="3">
    <name type="scientific">Medicago truncatula</name>
    <name type="common">Barrel medic</name>
    <name type="synonym">Medicago tribuloides</name>
    <dbReference type="NCBI Taxonomy" id="3880"/>
    <lineage>
        <taxon>Eukaryota</taxon>
        <taxon>Viridiplantae</taxon>
        <taxon>Streptophyta</taxon>
        <taxon>Embryophyta</taxon>
        <taxon>Tracheophyta</taxon>
        <taxon>Spermatophyta</taxon>
        <taxon>Magnoliopsida</taxon>
        <taxon>eudicotyledons</taxon>
        <taxon>Gunneridae</taxon>
        <taxon>Pentapetalae</taxon>
        <taxon>rosids</taxon>
        <taxon>fabids</taxon>
        <taxon>Fabales</taxon>
        <taxon>Fabaceae</taxon>
        <taxon>Papilionoideae</taxon>
        <taxon>50 kb inversion clade</taxon>
        <taxon>NPAAA clade</taxon>
        <taxon>Hologalegina</taxon>
        <taxon>IRL clade</taxon>
        <taxon>Trifolieae</taxon>
        <taxon>Medicago</taxon>
    </lineage>
</organism>
<proteinExistence type="predicted"/>
<evidence type="ECO:0000313" key="3">
    <source>
        <dbReference type="EMBL" id="RHN45844.1"/>
    </source>
</evidence>
<feature type="region of interest" description="Disordered" evidence="1">
    <location>
        <begin position="38"/>
        <end position="74"/>
    </location>
</feature>
<evidence type="ECO:0008006" key="4">
    <source>
        <dbReference type="Google" id="ProtNLM"/>
    </source>
</evidence>
<keyword evidence="2" id="KW-0732">Signal</keyword>
<evidence type="ECO:0000256" key="1">
    <source>
        <dbReference type="SAM" id="MobiDB-lite"/>
    </source>
</evidence>
<comment type="caution">
    <text evidence="3">The sequence shown here is derived from an EMBL/GenBank/DDBJ whole genome shotgun (WGS) entry which is preliminary data.</text>
</comment>
<gene>
    <name evidence="3" type="ORF">MtrunA17_Chr7g0235881</name>
</gene>
<dbReference type="Proteomes" id="UP000265566">
    <property type="component" value="Chromosome 7"/>
</dbReference>
<dbReference type="EMBL" id="PSQE01000007">
    <property type="protein sequence ID" value="RHN45844.1"/>
    <property type="molecule type" value="Genomic_DNA"/>
</dbReference>
<evidence type="ECO:0000256" key="2">
    <source>
        <dbReference type="SAM" id="SignalP"/>
    </source>
</evidence>
<feature type="compositionally biased region" description="Pro residues" evidence="1">
    <location>
        <begin position="41"/>
        <end position="50"/>
    </location>
</feature>